<dbReference type="Proteomes" id="UP001158049">
    <property type="component" value="Unassembled WGS sequence"/>
</dbReference>
<proteinExistence type="predicted"/>
<gene>
    <name evidence="2" type="ORF">SAMN06295970_12622</name>
</gene>
<keyword evidence="3" id="KW-1185">Reference proteome</keyword>
<comment type="caution">
    <text evidence="2">The sequence shown here is derived from an EMBL/GenBank/DDBJ whole genome shotgun (WGS) entry which is preliminary data.</text>
</comment>
<evidence type="ECO:0008006" key="4">
    <source>
        <dbReference type="Google" id="ProtNLM"/>
    </source>
</evidence>
<keyword evidence="1" id="KW-0812">Transmembrane</keyword>
<name>A0ABY1QQD5_9BURK</name>
<dbReference type="Pfam" id="PF10617">
    <property type="entry name" value="DUF2474"/>
    <property type="match status" value="1"/>
</dbReference>
<keyword evidence="1" id="KW-1133">Transmembrane helix</keyword>
<evidence type="ECO:0000313" key="2">
    <source>
        <dbReference type="EMBL" id="SMP77211.1"/>
    </source>
</evidence>
<evidence type="ECO:0000313" key="3">
    <source>
        <dbReference type="Proteomes" id="UP001158049"/>
    </source>
</evidence>
<dbReference type="EMBL" id="FXUL01000026">
    <property type="protein sequence ID" value="SMP77211.1"/>
    <property type="molecule type" value="Genomic_DNA"/>
</dbReference>
<sequence length="47" mass="5164">MNKPRDPAKRWHVKLGWLLLIWSCSVGALGLLAFGMKVLMRAAGLGT</sequence>
<dbReference type="InterPro" id="IPR018895">
    <property type="entry name" value="DUF2474"/>
</dbReference>
<feature type="transmembrane region" description="Helical" evidence="1">
    <location>
        <begin position="15"/>
        <end position="34"/>
    </location>
</feature>
<reference evidence="2 3" key="1">
    <citation type="submission" date="2017-05" db="EMBL/GenBank/DDBJ databases">
        <authorList>
            <person name="Varghese N."/>
            <person name="Submissions S."/>
        </authorList>
    </citation>
    <scope>NUCLEOTIDE SEQUENCE [LARGE SCALE GENOMIC DNA]</scope>
    <source>
        <strain evidence="2 3">DSM 26001</strain>
    </source>
</reference>
<protein>
    <recommendedName>
        <fullName evidence="4">DUF2474 domain-containing protein</fullName>
    </recommendedName>
</protein>
<dbReference type="RefSeq" id="WP_283444889.1">
    <property type="nucleotide sequence ID" value="NZ_FXUL01000026.1"/>
</dbReference>
<keyword evidence="1" id="KW-0472">Membrane</keyword>
<accession>A0ABY1QQD5</accession>
<evidence type="ECO:0000256" key="1">
    <source>
        <dbReference type="SAM" id="Phobius"/>
    </source>
</evidence>
<organism evidence="2 3">
    <name type="scientific">Noviherbaspirillum suwonense</name>
    <dbReference type="NCBI Taxonomy" id="1224511"/>
    <lineage>
        <taxon>Bacteria</taxon>
        <taxon>Pseudomonadati</taxon>
        <taxon>Pseudomonadota</taxon>
        <taxon>Betaproteobacteria</taxon>
        <taxon>Burkholderiales</taxon>
        <taxon>Oxalobacteraceae</taxon>
        <taxon>Noviherbaspirillum</taxon>
    </lineage>
</organism>